<dbReference type="Pfam" id="PF04290">
    <property type="entry name" value="DctQ"/>
    <property type="match status" value="1"/>
</dbReference>
<dbReference type="InterPro" id="IPR007387">
    <property type="entry name" value="TRAP_DctQ"/>
</dbReference>
<sequence>MNDATRPGQSPRRLRLLTRVNAVLARYGAYFAVAGLVFIVVIVAWQVFGRYVMNDSPTWTENLALVLVLYVTLIGAAVGVRDAGHIGMESLLILVPERVRLKLEIVIHVLIGLFGAAMMWNGWILGYSVASYKLANINLPESVRYVPLVLSGALIVLFSIEHILALLDGEEVEPAWH</sequence>
<dbReference type="GO" id="GO:0022857">
    <property type="term" value="F:transmembrane transporter activity"/>
    <property type="evidence" value="ECO:0007669"/>
    <property type="project" value="UniProtKB-UniRule"/>
</dbReference>
<evidence type="ECO:0000256" key="5">
    <source>
        <dbReference type="ARBA" id="ARBA00022692"/>
    </source>
</evidence>
<evidence type="ECO:0000256" key="4">
    <source>
        <dbReference type="ARBA" id="ARBA00022519"/>
    </source>
</evidence>
<feature type="transmembrane region" description="Helical" evidence="9">
    <location>
        <begin position="105"/>
        <end position="125"/>
    </location>
</feature>
<dbReference type="PANTHER" id="PTHR35011">
    <property type="entry name" value="2,3-DIKETO-L-GULONATE TRAP TRANSPORTER SMALL PERMEASE PROTEIN YIAM"/>
    <property type="match status" value="1"/>
</dbReference>
<dbReference type="RefSeq" id="WP_171161355.1">
    <property type="nucleotide sequence ID" value="NZ_CP053073.1"/>
</dbReference>
<comment type="subunit">
    <text evidence="9">The complex comprises the extracytoplasmic solute receptor protein and the two transmembrane proteins.</text>
</comment>
<gene>
    <name evidence="11" type="ORF">DSM104440_01429</name>
</gene>
<keyword evidence="12" id="KW-1185">Reference proteome</keyword>
<dbReference type="GO" id="GO:0005886">
    <property type="term" value="C:plasma membrane"/>
    <property type="evidence" value="ECO:0007669"/>
    <property type="project" value="UniProtKB-SubCell"/>
</dbReference>
<dbReference type="InParanoid" id="A0A6M4H5Q0"/>
<comment type="function">
    <text evidence="9">Part of the tripartite ATP-independent periplasmic (TRAP) transport system.</text>
</comment>
<evidence type="ECO:0000256" key="3">
    <source>
        <dbReference type="ARBA" id="ARBA00022475"/>
    </source>
</evidence>
<dbReference type="EMBL" id="CP053073">
    <property type="protein sequence ID" value="QJR14622.1"/>
    <property type="molecule type" value="Genomic_DNA"/>
</dbReference>
<evidence type="ECO:0000256" key="1">
    <source>
        <dbReference type="ARBA" id="ARBA00004429"/>
    </source>
</evidence>
<dbReference type="KEGG" id="upl:DSM104440_01429"/>
<evidence type="ECO:0000256" key="7">
    <source>
        <dbReference type="ARBA" id="ARBA00023136"/>
    </source>
</evidence>
<comment type="similarity">
    <text evidence="8 9">Belongs to the TRAP transporter small permease family.</text>
</comment>
<keyword evidence="6 9" id="KW-1133">Transmembrane helix</keyword>
<reference evidence="11 12" key="1">
    <citation type="submission" date="2020-04" db="EMBL/GenBank/DDBJ databases">
        <title>Usitatibacter rugosus gen. nov., sp. nov. and Usitatibacter palustris sp. nov., novel members of Usitatibacteraceae fam. nov. within the order Nitrosomonadales isolated from soil.</title>
        <authorList>
            <person name="Huber K.J."/>
            <person name="Neumann-Schaal M."/>
            <person name="Geppert A."/>
            <person name="Luckner M."/>
            <person name="Wanner G."/>
            <person name="Overmann J."/>
        </authorList>
    </citation>
    <scope>NUCLEOTIDE SEQUENCE [LARGE SCALE GENOMIC DNA]</scope>
    <source>
        <strain evidence="11 12">Swamp67</strain>
    </source>
</reference>
<name>A0A6M4H5Q0_9PROT</name>
<evidence type="ECO:0000256" key="2">
    <source>
        <dbReference type="ARBA" id="ARBA00022448"/>
    </source>
</evidence>
<feature type="domain" description="Tripartite ATP-independent periplasmic transporters DctQ component" evidence="10">
    <location>
        <begin position="39"/>
        <end position="167"/>
    </location>
</feature>
<evidence type="ECO:0000256" key="8">
    <source>
        <dbReference type="ARBA" id="ARBA00038436"/>
    </source>
</evidence>
<keyword evidence="4 9" id="KW-0997">Cell inner membrane</keyword>
<dbReference type="FunCoup" id="A0A6M4H5Q0">
    <property type="interactions" value="79"/>
</dbReference>
<keyword evidence="5 9" id="KW-0812">Transmembrane</keyword>
<accession>A0A6M4H5Q0</accession>
<proteinExistence type="inferred from homology"/>
<evidence type="ECO:0000313" key="11">
    <source>
        <dbReference type="EMBL" id="QJR14622.1"/>
    </source>
</evidence>
<organism evidence="11 12">
    <name type="scientific">Usitatibacter palustris</name>
    <dbReference type="NCBI Taxonomy" id="2732487"/>
    <lineage>
        <taxon>Bacteria</taxon>
        <taxon>Pseudomonadati</taxon>
        <taxon>Pseudomonadota</taxon>
        <taxon>Betaproteobacteria</taxon>
        <taxon>Nitrosomonadales</taxon>
        <taxon>Usitatibacteraceae</taxon>
        <taxon>Usitatibacter</taxon>
    </lineage>
</organism>
<evidence type="ECO:0000256" key="6">
    <source>
        <dbReference type="ARBA" id="ARBA00022989"/>
    </source>
</evidence>
<dbReference type="GO" id="GO:0015740">
    <property type="term" value="P:C4-dicarboxylate transport"/>
    <property type="evidence" value="ECO:0007669"/>
    <property type="project" value="TreeGrafter"/>
</dbReference>
<protein>
    <recommendedName>
        <fullName evidence="9">TRAP transporter small permease protein</fullName>
    </recommendedName>
</protein>
<dbReference type="Proteomes" id="UP000503096">
    <property type="component" value="Chromosome"/>
</dbReference>
<feature type="transmembrane region" description="Helical" evidence="9">
    <location>
        <begin position="63"/>
        <end position="84"/>
    </location>
</feature>
<keyword evidence="7 9" id="KW-0472">Membrane</keyword>
<keyword evidence="2 9" id="KW-0813">Transport</keyword>
<feature type="transmembrane region" description="Helical" evidence="9">
    <location>
        <begin position="27"/>
        <end position="48"/>
    </location>
</feature>
<feature type="transmembrane region" description="Helical" evidence="9">
    <location>
        <begin position="145"/>
        <end position="167"/>
    </location>
</feature>
<dbReference type="InterPro" id="IPR055348">
    <property type="entry name" value="DctQ"/>
</dbReference>
<keyword evidence="3" id="KW-1003">Cell membrane</keyword>
<evidence type="ECO:0000256" key="9">
    <source>
        <dbReference type="RuleBase" id="RU369079"/>
    </source>
</evidence>
<comment type="subcellular location">
    <subcellularLocation>
        <location evidence="1 9">Cell inner membrane</location>
        <topology evidence="1 9">Multi-pass membrane protein</topology>
    </subcellularLocation>
</comment>
<dbReference type="PANTHER" id="PTHR35011:SF11">
    <property type="entry name" value="TRAP TRANSPORTER SMALL PERMEASE PROTEIN"/>
    <property type="match status" value="1"/>
</dbReference>
<evidence type="ECO:0000313" key="12">
    <source>
        <dbReference type="Proteomes" id="UP000503096"/>
    </source>
</evidence>
<dbReference type="AlphaFoldDB" id="A0A6M4H5Q0"/>
<evidence type="ECO:0000259" key="10">
    <source>
        <dbReference type="Pfam" id="PF04290"/>
    </source>
</evidence>